<evidence type="ECO:0000259" key="5">
    <source>
        <dbReference type="Pfam" id="PF04198"/>
    </source>
</evidence>
<evidence type="ECO:0000313" key="6">
    <source>
        <dbReference type="EMBL" id="PWH06196.1"/>
    </source>
</evidence>
<protein>
    <submittedName>
        <fullName evidence="6">Transcriptional regulator</fullName>
    </submittedName>
</protein>
<feature type="domain" description="Sugar-binding" evidence="5">
    <location>
        <begin position="65"/>
        <end position="315"/>
    </location>
</feature>
<dbReference type="SUPFAM" id="SSF100950">
    <property type="entry name" value="NagB/RpiA/CoA transferase-like"/>
    <property type="match status" value="1"/>
</dbReference>
<accession>A0A2U2RK27</accession>
<evidence type="ECO:0000256" key="2">
    <source>
        <dbReference type="ARBA" id="ARBA00023015"/>
    </source>
</evidence>
<dbReference type="GO" id="GO:0030246">
    <property type="term" value="F:carbohydrate binding"/>
    <property type="evidence" value="ECO:0007669"/>
    <property type="project" value="InterPro"/>
</dbReference>
<dbReference type="Proteomes" id="UP000245590">
    <property type="component" value="Unassembled WGS sequence"/>
</dbReference>
<dbReference type="PANTHER" id="PTHR34294">
    <property type="entry name" value="TRANSCRIPTIONAL REGULATOR-RELATED"/>
    <property type="match status" value="1"/>
</dbReference>
<dbReference type="Pfam" id="PF04198">
    <property type="entry name" value="Sugar-bind"/>
    <property type="match status" value="1"/>
</dbReference>
<dbReference type="GO" id="GO:0003677">
    <property type="term" value="F:DNA binding"/>
    <property type="evidence" value="ECO:0007669"/>
    <property type="project" value="UniProtKB-KW"/>
</dbReference>
<dbReference type="AlphaFoldDB" id="A0A2U2RK27"/>
<sequence length="319" mass="33980">MRADARRDAAFEAARMYYQQGQTMEAIASHLNISRSTVSRLLSSAREEGIVRVSLHAPGARRAGDLQKEVAEAFGVRVRVVPSAPEDTERERLDAVAAEGAALVQSLQQPDSVMGMAWGTTVAALVEAAEVRPVPGLAIVQLNGAINPQGSGLGYVSSVLAQAASSWGADVHLFPVPAFFDHPETREALWRERSVRQVLALQSRCRLAVFGVGAFDAEVPSHVYTSGYLSARDVHDLRSDGVVGDVCTTFLRSDGSWEDVPLNARGTGPTPADLARIPRRVLVAAGPRKAAPLRAALLAGCATDVVMDEVTATRLTHLG</sequence>
<dbReference type="RefSeq" id="WP_109275943.1">
    <property type="nucleotide sequence ID" value="NZ_QFKX01000003.1"/>
</dbReference>
<dbReference type="InterPro" id="IPR037171">
    <property type="entry name" value="NagB/RpiA_transferase-like"/>
</dbReference>
<evidence type="ECO:0000313" key="7">
    <source>
        <dbReference type="Proteomes" id="UP000245590"/>
    </source>
</evidence>
<dbReference type="InterPro" id="IPR001387">
    <property type="entry name" value="Cro/C1-type_HTH"/>
</dbReference>
<organism evidence="6 7">
    <name type="scientific">Brachybacterium endophyticum</name>
    <dbReference type="NCBI Taxonomy" id="2182385"/>
    <lineage>
        <taxon>Bacteria</taxon>
        <taxon>Bacillati</taxon>
        <taxon>Actinomycetota</taxon>
        <taxon>Actinomycetes</taxon>
        <taxon>Micrococcales</taxon>
        <taxon>Dermabacteraceae</taxon>
        <taxon>Brachybacterium</taxon>
    </lineage>
</organism>
<dbReference type="PANTHER" id="PTHR34294:SF1">
    <property type="entry name" value="TRANSCRIPTIONAL REGULATOR LSRR"/>
    <property type="match status" value="1"/>
</dbReference>
<comment type="similarity">
    <text evidence="1">Belongs to the SorC transcriptional regulatory family.</text>
</comment>
<dbReference type="Pfam" id="PF13384">
    <property type="entry name" value="HTH_23"/>
    <property type="match status" value="1"/>
</dbReference>
<evidence type="ECO:0000256" key="3">
    <source>
        <dbReference type="ARBA" id="ARBA00023125"/>
    </source>
</evidence>
<evidence type="ECO:0000256" key="4">
    <source>
        <dbReference type="ARBA" id="ARBA00023163"/>
    </source>
</evidence>
<keyword evidence="4" id="KW-0804">Transcription</keyword>
<dbReference type="Gene3D" id="1.10.10.10">
    <property type="entry name" value="Winged helix-like DNA-binding domain superfamily/Winged helix DNA-binding domain"/>
    <property type="match status" value="1"/>
</dbReference>
<reference evidence="6 7" key="1">
    <citation type="submission" date="2018-05" db="EMBL/GenBank/DDBJ databases">
        <title>Brachybacterium sp. M1HQ-2T, whole genome shotgun sequence.</title>
        <authorList>
            <person name="Tuo L."/>
        </authorList>
    </citation>
    <scope>NUCLEOTIDE SEQUENCE [LARGE SCALE GENOMIC DNA]</scope>
    <source>
        <strain evidence="6 7">M1HQ-2</strain>
    </source>
</reference>
<keyword evidence="2" id="KW-0805">Transcription regulation</keyword>
<proteinExistence type="inferred from homology"/>
<dbReference type="InterPro" id="IPR051054">
    <property type="entry name" value="SorC_transcr_regulators"/>
</dbReference>
<dbReference type="OrthoDB" id="186585at2"/>
<comment type="caution">
    <text evidence="6">The sequence shown here is derived from an EMBL/GenBank/DDBJ whole genome shotgun (WGS) entry which is preliminary data.</text>
</comment>
<evidence type="ECO:0000256" key="1">
    <source>
        <dbReference type="ARBA" id="ARBA00010466"/>
    </source>
</evidence>
<dbReference type="Gene3D" id="3.40.50.1360">
    <property type="match status" value="1"/>
</dbReference>
<name>A0A2U2RK27_9MICO</name>
<keyword evidence="7" id="KW-1185">Reference proteome</keyword>
<dbReference type="InterPro" id="IPR036388">
    <property type="entry name" value="WH-like_DNA-bd_sf"/>
</dbReference>
<dbReference type="EMBL" id="QFKX01000003">
    <property type="protein sequence ID" value="PWH06196.1"/>
    <property type="molecule type" value="Genomic_DNA"/>
</dbReference>
<gene>
    <name evidence="6" type="ORF">DEO23_10400</name>
</gene>
<keyword evidence="3" id="KW-0238">DNA-binding</keyword>
<dbReference type="InterPro" id="IPR007324">
    <property type="entry name" value="Sugar-bd_dom_put"/>
</dbReference>
<dbReference type="CDD" id="cd00093">
    <property type="entry name" value="HTH_XRE"/>
    <property type="match status" value="1"/>
</dbReference>